<dbReference type="Pfam" id="PF06089">
    <property type="entry name" value="Asparaginase_II"/>
    <property type="match status" value="1"/>
</dbReference>
<dbReference type="RefSeq" id="WP_162008064.1">
    <property type="nucleotide sequence ID" value="NZ_CP045875.1"/>
</dbReference>
<organism evidence="1 2">
    <name type="scientific">Heliorestis convoluta</name>
    <dbReference type="NCBI Taxonomy" id="356322"/>
    <lineage>
        <taxon>Bacteria</taxon>
        <taxon>Bacillati</taxon>
        <taxon>Bacillota</taxon>
        <taxon>Clostridia</taxon>
        <taxon>Eubacteriales</taxon>
        <taxon>Heliobacteriaceae</taxon>
        <taxon>Heliorestis</taxon>
    </lineage>
</organism>
<reference evidence="2" key="1">
    <citation type="submission" date="2019-11" db="EMBL/GenBank/DDBJ databases">
        <title>Genome sequence of Heliorestis convoluta strain HH, an alkaliphilic and minimalistic phototrophic bacterium from a soda lake in Egypt.</title>
        <authorList>
            <person name="Dewey E.D."/>
            <person name="Stokes L.M."/>
            <person name="Burchell B.M."/>
            <person name="Shaffer K.N."/>
            <person name="Huntington A.M."/>
            <person name="Baker J.M."/>
            <person name="Nadendla S."/>
            <person name="Giglio M.G."/>
            <person name="Touchman J.W."/>
            <person name="Blankenship R.E."/>
            <person name="Madigan M.T."/>
            <person name="Sattley W.M."/>
        </authorList>
    </citation>
    <scope>NUCLEOTIDE SEQUENCE [LARGE SCALE GENOMIC DNA]</scope>
    <source>
        <strain evidence="2">HH</strain>
    </source>
</reference>
<name>A0A5Q2N650_9FIRM</name>
<keyword evidence="2" id="KW-1185">Reference proteome</keyword>
<sequence>MSTLLVEVTRGPMVENRHYGSIVVVDQDGRTVARAGQGGITYMRSSSKPLMMIPLVENGGMEKFNFTEENLAIFTSSHTGEEEHRHWVLDSIQKIGLEETMLACGTHRPFDRKTAEALLKAGEKPTLLHCNCSGKHTGVLAYCLLQGYPLENYVSSEHPAEKDILAAVASLAELRPEEVIIGVDGCGIPVYGMPLENIAYAFGRFGLASSGSERRKKACARIVKAMVNHPFLVAGTGRLDSDLMTVTKGAIVAKIGADGVYALAAPEKGWGMAVKVADGNMNALGPIVLEALSQLGLLTAEQREALAHHDTKIIKNNLRDKVGEMRAAFTLES</sequence>
<evidence type="ECO:0000313" key="2">
    <source>
        <dbReference type="Proteomes" id="UP000366051"/>
    </source>
</evidence>
<gene>
    <name evidence="1" type="ORF">FTV88_3031</name>
</gene>
<proteinExistence type="predicted"/>
<dbReference type="KEGG" id="hcv:FTV88_3031"/>
<dbReference type="PANTHER" id="PTHR42110">
    <property type="entry name" value="L-ASPARAGINASE, PUTATIVE (AFU_ORTHOLOGUE AFUA_3G11890)-RELATED"/>
    <property type="match status" value="1"/>
</dbReference>
<dbReference type="EMBL" id="CP045875">
    <property type="protein sequence ID" value="QGG49106.1"/>
    <property type="molecule type" value="Genomic_DNA"/>
</dbReference>
<dbReference type="AlphaFoldDB" id="A0A5Q2N650"/>
<protein>
    <submittedName>
        <fullName evidence="1">L-asparaginase II</fullName>
    </submittedName>
</protein>
<accession>A0A5Q2N650</accession>
<dbReference type="PANTHER" id="PTHR42110:SF1">
    <property type="entry name" value="L-ASPARAGINASE, PUTATIVE (AFU_ORTHOLOGUE AFUA_3G11890)-RELATED"/>
    <property type="match status" value="1"/>
</dbReference>
<dbReference type="Proteomes" id="UP000366051">
    <property type="component" value="Chromosome"/>
</dbReference>
<evidence type="ECO:0000313" key="1">
    <source>
        <dbReference type="EMBL" id="QGG49106.1"/>
    </source>
</evidence>
<dbReference type="InterPro" id="IPR010349">
    <property type="entry name" value="Asparaginase_II"/>
</dbReference>